<evidence type="ECO:0000313" key="2">
    <source>
        <dbReference type="EMBL" id="MBW83312.1"/>
    </source>
</evidence>
<protein>
    <submittedName>
        <fullName evidence="2">Uncharacterized protein</fullName>
    </submittedName>
</protein>
<organism evidence="2">
    <name type="scientific">Rhizophora mucronata</name>
    <name type="common">Asiatic mangrove</name>
    <dbReference type="NCBI Taxonomy" id="61149"/>
    <lineage>
        <taxon>Eukaryota</taxon>
        <taxon>Viridiplantae</taxon>
        <taxon>Streptophyta</taxon>
        <taxon>Embryophyta</taxon>
        <taxon>Tracheophyta</taxon>
        <taxon>Spermatophyta</taxon>
        <taxon>Magnoliopsida</taxon>
        <taxon>eudicotyledons</taxon>
        <taxon>Gunneridae</taxon>
        <taxon>Pentapetalae</taxon>
        <taxon>rosids</taxon>
        <taxon>fabids</taxon>
        <taxon>Malpighiales</taxon>
        <taxon>Rhizophoraceae</taxon>
        <taxon>Rhizophora</taxon>
    </lineage>
</organism>
<feature type="compositionally biased region" description="Polar residues" evidence="1">
    <location>
        <begin position="1"/>
        <end position="15"/>
    </location>
</feature>
<dbReference type="AlphaFoldDB" id="A0A2P2IQ20"/>
<dbReference type="EMBL" id="GGEC01002829">
    <property type="protein sequence ID" value="MBW83312.1"/>
    <property type="molecule type" value="Transcribed_RNA"/>
</dbReference>
<evidence type="ECO:0000256" key="1">
    <source>
        <dbReference type="SAM" id="MobiDB-lite"/>
    </source>
</evidence>
<feature type="region of interest" description="Disordered" evidence="1">
    <location>
        <begin position="1"/>
        <end position="24"/>
    </location>
</feature>
<proteinExistence type="predicted"/>
<name>A0A2P2IQ20_RHIMU</name>
<sequence>MMYNQLSKQTSLTSQEPDRLSRMKNISSSVNLKLAIKLMHSSKPAKIVYSPPKGFFRKYKSNTARS</sequence>
<reference evidence="2" key="1">
    <citation type="submission" date="2018-02" db="EMBL/GenBank/DDBJ databases">
        <title>Rhizophora mucronata_Transcriptome.</title>
        <authorList>
            <person name="Meera S.P."/>
            <person name="Sreeshan A."/>
            <person name="Augustine A."/>
        </authorList>
    </citation>
    <scope>NUCLEOTIDE SEQUENCE</scope>
    <source>
        <tissue evidence="2">Leaf</tissue>
    </source>
</reference>
<accession>A0A2P2IQ20</accession>